<dbReference type="CDD" id="cd06127">
    <property type="entry name" value="DEDDh"/>
    <property type="match status" value="1"/>
</dbReference>
<keyword evidence="1 3" id="KW-0269">Exonuclease</keyword>
<dbReference type="PANTHER" id="PTHR30231">
    <property type="entry name" value="DNA POLYMERASE III SUBUNIT EPSILON"/>
    <property type="match status" value="1"/>
</dbReference>
<dbReference type="InterPro" id="IPR006054">
    <property type="entry name" value="DnaQ"/>
</dbReference>
<gene>
    <name evidence="3" type="ORF">ENQ35_03480</name>
</gene>
<dbReference type="GO" id="GO:0008408">
    <property type="term" value="F:3'-5' exonuclease activity"/>
    <property type="evidence" value="ECO:0007669"/>
    <property type="project" value="TreeGrafter"/>
</dbReference>
<sequence>MSEIHFPFMLCVALDLETTGLDRSRDEIIEVGLCRIENGTIVARFSSLVQPEGSIPLRVKRLTGIDEDALLRAPRWSEIAATVASFIGDLPVVGHGVDFDAAYLERYLGRPLAHRLDTCELARLLLPQLAGFSLEKVAAALGIECLAHHRALADAETTAQIFLALTRKIEELPLPILPRLIFFLEQASSAWTAFFKKTLQKGSFTGRYPAAPASLPPREGARGVLLPEATGNDDFFGISS</sequence>
<accession>A0A7C1JLW9</accession>
<dbReference type="SMART" id="SM00479">
    <property type="entry name" value="EXOIII"/>
    <property type="match status" value="1"/>
</dbReference>
<dbReference type="Gene3D" id="3.30.420.10">
    <property type="entry name" value="Ribonuclease H-like superfamily/Ribonuclease H"/>
    <property type="match status" value="1"/>
</dbReference>
<dbReference type="FunFam" id="3.30.420.10:FF:000045">
    <property type="entry name" value="3'-5' exonuclease DinG"/>
    <property type="match status" value="1"/>
</dbReference>
<evidence type="ECO:0000259" key="2">
    <source>
        <dbReference type="SMART" id="SM00479"/>
    </source>
</evidence>
<dbReference type="EMBL" id="DSMV01000211">
    <property type="protein sequence ID" value="HDW51778.1"/>
    <property type="molecule type" value="Genomic_DNA"/>
</dbReference>
<dbReference type="SUPFAM" id="SSF53098">
    <property type="entry name" value="Ribonuclease H-like"/>
    <property type="match status" value="1"/>
</dbReference>
<dbReference type="GO" id="GO:0005829">
    <property type="term" value="C:cytosol"/>
    <property type="evidence" value="ECO:0007669"/>
    <property type="project" value="TreeGrafter"/>
</dbReference>
<dbReference type="InterPro" id="IPR036397">
    <property type="entry name" value="RNaseH_sf"/>
</dbReference>
<organism evidence="3">
    <name type="scientific">Ammonifex degensii</name>
    <dbReference type="NCBI Taxonomy" id="42838"/>
    <lineage>
        <taxon>Bacteria</taxon>
        <taxon>Bacillati</taxon>
        <taxon>Bacillota</taxon>
        <taxon>Clostridia</taxon>
        <taxon>Thermoanaerobacterales</taxon>
        <taxon>Thermoanaerobacteraceae</taxon>
        <taxon>Ammonifex</taxon>
    </lineage>
</organism>
<dbReference type="AlphaFoldDB" id="A0A7C1JLW9"/>
<dbReference type="GO" id="GO:0003887">
    <property type="term" value="F:DNA-directed DNA polymerase activity"/>
    <property type="evidence" value="ECO:0007669"/>
    <property type="project" value="InterPro"/>
</dbReference>
<dbReference type="PANTHER" id="PTHR30231:SF41">
    <property type="entry name" value="DNA POLYMERASE III SUBUNIT EPSILON"/>
    <property type="match status" value="1"/>
</dbReference>
<proteinExistence type="predicted"/>
<dbReference type="InterPro" id="IPR013520">
    <property type="entry name" value="Ribonucl_H"/>
</dbReference>
<dbReference type="GO" id="GO:0003677">
    <property type="term" value="F:DNA binding"/>
    <property type="evidence" value="ECO:0007669"/>
    <property type="project" value="InterPro"/>
</dbReference>
<keyword evidence="1 3" id="KW-0540">Nuclease</keyword>
<dbReference type="Pfam" id="PF00929">
    <property type="entry name" value="RNase_T"/>
    <property type="match status" value="1"/>
</dbReference>
<evidence type="ECO:0000313" key="3">
    <source>
        <dbReference type="EMBL" id="HDW51778.1"/>
    </source>
</evidence>
<dbReference type="GO" id="GO:0045004">
    <property type="term" value="P:DNA replication proofreading"/>
    <property type="evidence" value="ECO:0007669"/>
    <property type="project" value="TreeGrafter"/>
</dbReference>
<keyword evidence="1 3" id="KW-0378">Hydrolase</keyword>
<feature type="domain" description="Exonuclease" evidence="2">
    <location>
        <begin position="10"/>
        <end position="171"/>
    </location>
</feature>
<protein>
    <submittedName>
        <fullName evidence="3">3'-5' exonuclease</fullName>
    </submittedName>
</protein>
<reference evidence="3" key="1">
    <citation type="journal article" date="2020" name="mSystems">
        <title>Genome- and Community-Level Interaction Insights into Carbon Utilization and Element Cycling Functions of Hydrothermarchaeota in Hydrothermal Sediment.</title>
        <authorList>
            <person name="Zhou Z."/>
            <person name="Liu Y."/>
            <person name="Xu W."/>
            <person name="Pan J."/>
            <person name="Luo Z.H."/>
            <person name="Li M."/>
        </authorList>
    </citation>
    <scope>NUCLEOTIDE SEQUENCE [LARGE SCALE GENOMIC DNA]</scope>
    <source>
        <strain evidence="3">SpSt-301</strain>
    </source>
</reference>
<dbReference type="NCBIfam" id="TIGR00573">
    <property type="entry name" value="dnaq"/>
    <property type="match status" value="1"/>
</dbReference>
<evidence type="ECO:0000256" key="1">
    <source>
        <dbReference type="ARBA" id="ARBA00022839"/>
    </source>
</evidence>
<name>A0A7C1JLW9_9THEO</name>
<dbReference type="InterPro" id="IPR012337">
    <property type="entry name" value="RNaseH-like_sf"/>
</dbReference>
<comment type="caution">
    <text evidence="3">The sequence shown here is derived from an EMBL/GenBank/DDBJ whole genome shotgun (WGS) entry which is preliminary data.</text>
</comment>